<dbReference type="AlphaFoldDB" id="A0A8A7KCU7"/>
<evidence type="ECO:0000313" key="2">
    <source>
        <dbReference type="EMBL" id="QTL97925.1"/>
    </source>
</evidence>
<name>A0A8A7KCU7_9FIRM</name>
<proteinExistence type="predicted"/>
<feature type="transmembrane region" description="Helical" evidence="1">
    <location>
        <begin position="69"/>
        <end position="89"/>
    </location>
</feature>
<evidence type="ECO:0000313" key="3">
    <source>
        <dbReference type="Proteomes" id="UP000665020"/>
    </source>
</evidence>
<dbReference type="Proteomes" id="UP000665020">
    <property type="component" value="Chromosome"/>
</dbReference>
<keyword evidence="1" id="KW-0472">Membrane</keyword>
<dbReference type="EMBL" id="CP046640">
    <property type="protein sequence ID" value="QTL97925.1"/>
    <property type="molecule type" value="Genomic_DNA"/>
</dbReference>
<sequence>MKRTEVLPICLVALGAVLNYIGGTIALVLRLPVYLDTIGTIMVGGLLGPIYGIFPGLISGIISGISTDIYALYFTPVQIITGIMSGILFQTVYMKKWMLPLGTLAITIPGTIVSSSIAAFLFGGITSSGSSVIVQLLHKFGFHMTVSVFIVQIFTDYLDRLLAVVLVWAVLAAMPVDLKAHLKGEEYSGPL</sequence>
<feature type="transmembrane region" description="Helical" evidence="1">
    <location>
        <begin position="6"/>
        <end position="29"/>
    </location>
</feature>
<keyword evidence="1" id="KW-1133">Transmembrane helix</keyword>
<keyword evidence="1" id="KW-0812">Transmembrane</keyword>
<gene>
    <name evidence="2" type="ORF">GM661_07995</name>
</gene>
<dbReference type="Gene3D" id="1.10.1760.20">
    <property type="match status" value="1"/>
</dbReference>
<evidence type="ECO:0000256" key="1">
    <source>
        <dbReference type="SAM" id="Phobius"/>
    </source>
</evidence>
<feature type="transmembrane region" description="Helical" evidence="1">
    <location>
        <begin position="132"/>
        <end position="154"/>
    </location>
</feature>
<reference evidence="2" key="1">
    <citation type="submission" date="2019-12" db="EMBL/GenBank/DDBJ databases">
        <authorList>
            <person name="zhang j."/>
            <person name="sun C.M."/>
        </authorList>
    </citation>
    <scope>NUCLEOTIDE SEQUENCE</scope>
    <source>
        <strain evidence="2">NS-1</strain>
    </source>
</reference>
<keyword evidence="3" id="KW-1185">Reference proteome</keyword>
<accession>A0A8A7KCU7</accession>
<dbReference type="KEGG" id="ifn:GM661_07995"/>
<protein>
    <submittedName>
        <fullName evidence="2">ECF transporter S component</fullName>
    </submittedName>
</protein>
<dbReference type="RefSeq" id="WP_230869532.1">
    <property type="nucleotide sequence ID" value="NZ_CP046640.1"/>
</dbReference>
<feature type="transmembrane region" description="Helical" evidence="1">
    <location>
        <begin position="41"/>
        <end position="63"/>
    </location>
</feature>
<organism evidence="2 3">
    <name type="scientific">Iocasia fonsfrigidae</name>
    <dbReference type="NCBI Taxonomy" id="2682810"/>
    <lineage>
        <taxon>Bacteria</taxon>
        <taxon>Bacillati</taxon>
        <taxon>Bacillota</taxon>
        <taxon>Clostridia</taxon>
        <taxon>Halanaerobiales</taxon>
        <taxon>Halanaerobiaceae</taxon>
        <taxon>Iocasia</taxon>
    </lineage>
</organism>
<feature type="transmembrane region" description="Helical" evidence="1">
    <location>
        <begin position="101"/>
        <end position="126"/>
    </location>
</feature>